<organism evidence="4 5">
    <name type="scientific">Actinobacillus indolicus</name>
    <dbReference type="NCBI Taxonomy" id="51049"/>
    <lineage>
        <taxon>Bacteria</taxon>
        <taxon>Pseudomonadati</taxon>
        <taxon>Pseudomonadota</taxon>
        <taxon>Gammaproteobacteria</taxon>
        <taxon>Pasteurellales</taxon>
        <taxon>Pasteurellaceae</taxon>
        <taxon>Actinobacillus</taxon>
    </lineage>
</organism>
<feature type="coiled-coil region" evidence="1">
    <location>
        <begin position="152"/>
        <end position="204"/>
    </location>
</feature>
<feature type="compositionally biased region" description="Basic and acidic residues" evidence="2">
    <location>
        <begin position="86"/>
        <end position="104"/>
    </location>
</feature>
<keyword evidence="3" id="KW-0732">Signal</keyword>
<dbReference type="Proteomes" id="UP000294444">
    <property type="component" value="Chromosome"/>
</dbReference>
<feature type="coiled-coil region" evidence="1">
    <location>
        <begin position="232"/>
        <end position="259"/>
    </location>
</feature>
<feature type="chain" id="PRO_5020390014" description="DUF4124 domain-containing protein" evidence="3">
    <location>
        <begin position="20"/>
        <end position="264"/>
    </location>
</feature>
<proteinExistence type="predicted"/>
<feature type="region of interest" description="Disordered" evidence="2">
    <location>
        <begin position="126"/>
        <end position="145"/>
    </location>
</feature>
<keyword evidence="5" id="KW-1185">Reference proteome</keyword>
<evidence type="ECO:0000256" key="3">
    <source>
        <dbReference type="SAM" id="SignalP"/>
    </source>
</evidence>
<dbReference type="KEGG" id="aio:EXH44_05005"/>
<dbReference type="AlphaFoldDB" id="A0A4P7CJ46"/>
<feature type="signal peptide" evidence="3">
    <location>
        <begin position="1"/>
        <end position="19"/>
    </location>
</feature>
<evidence type="ECO:0000256" key="1">
    <source>
        <dbReference type="SAM" id="Coils"/>
    </source>
</evidence>
<evidence type="ECO:0000313" key="5">
    <source>
        <dbReference type="Proteomes" id="UP000294444"/>
    </source>
</evidence>
<evidence type="ECO:0008006" key="6">
    <source>
        <dbReference type="Google" id="ProtNLM"/>
    </source>
</evidence>
<keyword evidence="1" id="KW-0175">Coiled coil</keyword>
<sequence length="264" mass="29051">MKGKVSLATGLMVSMLAQAESQPLNQIYHVLDYSCYQAKDGTDNVVEYCTPVHTDSVENFNVPMGGYLTPEGRVDAAKKYAAQKNKAIEKAEEPPKHAKNKDNPEYGTVEYSQKYGESTMPVSVAASGGLGGSTATTSAGGDLRKKNPKHVLEKAEIAVKQAEKQYQVDLRRLESAKRELVQLEAKVEETRRAAEEAIKIAQANPTNINNQKAREAEGVARYHQSRLSSSRIETYEKRVEASAKRLEDAQVKAEEARAVYESGE</sequence>
<name>A0A4P7CJ46_9PAST</name>
<dbReference type="RefSeq" id="WP_162856520.1">
    <property type="nucleotide sequence ID" value="NZ_CP038145.1"/>
</dbReference>
<evidence type="ECO:0000256" key="2">
    <source>
        <dbReference type="SAM" id="MobiDB-lite"/>
    </source>
</evidence>
<gene>
    <name evidence="4" type="ORF">EXH44_05005</name>
</gene>
<reference evidence="4 5" key="1">
    <citation type="submission" date="2019-03" db="EMBL/GenBank/DDBJ databases">
        <authorList>
            <person name="Che Y."/>
            <person name="Zhou L."/>
        </authorList>
    </citation>
    <scope>NUCLEOTIDE SEQUENCE [LARGE SCALE GENOMIC DNA]</scope>
    <source>
        <strain evidence="4 5">AIFJ1607</strain>
    </source>
</reference>
<protein>
    <recommendedName>
        <fullName evidence="6">DUF4124 domain-containing protein</fullName>
    </recommendedName>
</protein>
<feature type="region of interest" description="Disordered" evidence="2">
    <location>
        <begin position="86"/>
        <end position="107"/>
    </location>
</feature>
<accession>A0A4P7CJ46</accession>
<evidence type="ECO:0000313" key="4">
    <source>
        <dbReference type="EMBL" id="QBQ63632.1"/>
    </source>
</evidence>
<dbReference type="EMBL" id="CP038145">
    <property type="protein sequence ID" value="QBQ63632.1"/>
    <property type="molecule type" value="Genomic_DNA"/>
</dbReference>